<evidence type="ECO:0000313" key="3">
    <source>
        <dbReference type="Proteomes" id="UP000278157"/>
    </source>
</evidence>
<gene>
    <name evidence="2" type="ORF">NCTC11541_01623</name>
</gene>
<organism evidence="2 3">
    <name type="scientific">Campylobacter upsaliensis</name>
    <dbReference type="NCBI Taxonomy" id="28080"/>
    <lineage>
        <taxon>Bacteria</taxon>
        <taxon>Pseudomonadati</taxon>
        <taxon>Campylobacterota</taxon>
        <taxon>Epsilonproteobacteria</taxon>
        <taxon>Campylobacterales</taxon>
        <taxon>Campylobacteraceae</taxon>
        <taxon>Campylobacter</taxon>
    </lineage>
</organism>
<evidence type="ECO:0000313" key="2">
    <source>
        <dbReference type="EMBL" id="VEG85555.1"/>
    </source>
</evidence>
<feature type="chain" id="PRO_5018645109" evidence="1">
    <location>
        <begin position="22"/>
        <end position="164"/>
    </location>
</feature>
<feature type="signal peptide" evidence="1">
    <location>
        <begin position="1"/>
        <end position="21"/>
    </location>
</feature>
<evidence type="ECO:0000256" key="1">
    <source>
        <dbReference type="SAM" id="SignalP"/>
    </source>
</evidence>
<protein>
    <submittedName>
        <fullName evidence="2">Bacteriocin-type signal sequence domain-containing protein</fullName>
    </submittedName>
</protein>
<dbReference type="EMBL" id="LR134372">
    <property type="protein sequence ID" value="VEG85555.1"/>
    <property type="molecule type" value="Genomic_DNA"/>
</dbReference>
<dbReference type="OrthoDB" id="5330097at2"/>
<keyword evidence="1" id="KW-0732">Signal</keyword>
<dbReference type="Proteomes" id="UP000278157">
    <property type="component" value="Chromosome"/>
</dbReference>
<dbReference type="RefSeq" id="WP_027304239.1">
    <property type="nucleotide sequence ID" value="NZ_CBCRZS010000002.1"/>
</dbReference>
<reference evidence="2 3" key="1">
    <citation type="submission" date="2018-12" db="EMBL/GenBank/DDBJ databases">
        <authorList>
            <consortium name="Pathogen Informatics"/>
        </authorList>
    </citation>
    <scope>NUCLEOTIDE SEQUENCE [LARGE SCALE GENOMIC DNA]</scope>
    <source>
        <strain evidence="2 3">NCTC11541</strain>
    </source>
</reference>
<proteinExistence type="predicted"/>
<accession>A0A3S5EMM9</accession>
<name>A0A3S5EMM9_CAMUP</name>
<dbReference type="AlphaFoldDB" id="A0A3S5EMM9"/>
<sequence>MFQKLFSIVALSALLANFAFANDLLAKLSNGAVSDNSVGVKILSLDEMKEVRGGYRTSAFLIAENEYLALAIPDQTTTYGQAVAIYRVTNDDTLRNVLVGYTVKRNIGYSKNGNFVYFTYGVAMVDKNGVHRVNMNSALNNNLVIKELSRAYKEDFERRLGGLR</sequence>